<evidence type="ECO:0000256" key="5">
    <source>
        <dbReference type="ARBA" id="ARBA00023136"/>
    </source>
</evidence>
<evidence type="ECO:0000256" key="1">
    <source>
        <dbReference type="ARBA" id="ARBA00004141"/>
    </source>
</evidence>
<dbReference type="Gene3D" id="3.80.10.10">
    <property type="entry name" value="Ribonuclease Inhibitor"/>
    <property type="match status" value="1"/>
</dbReference>
<dbReference type="InterPro" id="IPR036047">
    <property type="entry name" value="F-box-like_dom_sf"/>
</dbReference>
<feature type="transmembrane region" description="Helical" evidence="6">
    <location>
        <begin position="33"/>
        <end position="56"/>
    </location>
</feature>
<evidence type="ECO:0000259" key="7">
    <source>
        <dbReference type="PROSITE" id="PS50850"/>
    </source>
</evidence>
<comment type="subcellular location">
    <subcellularLocation>
        <location evidence="1">Membrane</location>
        <topology evidence="1">Multi-pass membrane protein</topology>
    </subcellularLocation>
</comment>
<accession>A0A284QUN2</accession>
<dbReference type="InterPro" id="IPR036259">
    <property type="entry name" value="MFS_trans_sf"/>
</dbReference>
<dbReference type="OrthoDB" id="2985014at2759"/>
<dbReference type="SUPFAM" id="SSF103473">
    <property type="entry name" value="MFS general substrate transporter"/>
    <property type="match status" value="1"/>
</dbReference>
<sequence length="782" mass="87712">MEKDTIQTFEDVPVPVLDAALERALVRKLDMRVLPTIFIISIMNYIDRIGITTARLKGLESDLGLTDLQYSIILSVLYATYCPAQIPSNMALNYIRRPSLYIGGCVVLWGLITALTGVTHSFRGILVCRLCLGIPEAAFYPGAMYLLSRWYTKKELAFRSAILYSGLLISNAFGSLMAAGILGEMEGKRGIRAWRWLFYIEGSITICIGIMSMWLLPDYPHNTRWISPQEQRLAQARIAEDAGEADKDNKEDSPLHGLKLALKDPLVYVFSIMNAAQLLGLSFVNFFPTLTETLGFSTTVSLLLCAPPWVFSAIVCCLNAWHADRIGERFFHISGWWWGVIVGFIMGLSTMHTGARYVSLFLMACGFSAFAMTPVWVSNVVVRPPAKRAAAIGIVSGIGNLGNLMGSYTWKADWGPEYHQSMAISLAALAFSTVLSVGIRQSLVRENQRLDKEDTLKIDANRVEEAARLEGISFEQAMERRRGFRYFSSSHDQAMDRLAQELVDEIIDHLDKPDLVACSQVSRSFLPRTRTHLFRHVDAGSRRKLEAVPRACIRSICLSGHVGVPIELPNVEHASFTDILYASDPFLDSLKDVHTISLTGTSIFIRDPAVLYAFLARFPRLTTLDVDCYMQFRCWKEPREVPKIDCVRVELKGSARWVIGLAKSTRRLELANASAADVRNILDTTDNLQQLVLRNCHPGGLLDLGNLVQLSIDLPDQHAVDWWETNLRISTPRRMHIVIHIRSGLRLAAMLREMGVEMGVESYCKLTEEEIQLYQVLLCPVK</sequence>
<feature type="transmembrane region" description="Helical" evidence="6">
    <location>
        <begin position="98"/>
        <end position="118"/>
    </location>
</feature>
<dbReference type="InterPro" id="IPR001810">
    <property type="entry name" value="F-box_dom"/>
</dbReference>
<evidence type="ECO:0000256" key="6">
    <source>
        <dbReference type="SAM" id="Phobius"/>
    </source>
</evidence>
<dbReference type="Pfam" id="PF07690">
    <property type="entry name" value="MFS_1"/>
    <property type="match status" value="1"/>
</dbReference>
<dbReference type="SUPFAM" id="SSF81383">
    <property type="entry name" value="F-box domain"/>
    <property type="match status" value="1"/>
</dbReference>
<keyword evidence="3 6" id="KW-0812">Transmembrane</keyword>
<dbReference type="InterPro" id="IPR011701">
    <property type="entry name" value="MFS"/>
</dbReference>
<feature type="domain" description="Major facilitator superfamily (MFS) profile" evidence="7">
    <location>
        <begin position="33"/>
        <end position="448"/>
    </location>
</feature>
<dbReference type="AlphaFoldDB" id="A0A284QUN2"/>
<keyword evidence="2" id="KW-0813">Transport</keyword>
<dbReference type="STRING" id="47428.A0A284QUN2"/>
<dbReference type="Proteomes" id="UP000219338">
    <property type="component" value="Unassembled WGS sequence"/>
</dbReference>
<feature type="transmembrane region" description="Helical" evidence="6">
    <location>
        <begin position="124"/>
        <end position="148"/>
    </location>
</feature>
<organism evidence="8 9">
    <name type="scientific">Armillaria ostoyae</name>
    <name type="common">Armillaria root rot fungus</name>
    <dbReference type="NCBI Taxonomy" id="47428"/>
    <lineage>
        <taxon>Eukaryota</taxon>
        <taxon>Fungi</taxon>
        <taxon>Dikarya</taxon>
        <taxon>Basidiomycota</taxon>
        <taxon>Agaricomycotina</taxon>
        <taxon>Agaricomycetes</taxon>
        <taxon>Agaricomycetidae</taxon>
        <taxon>Agaricales</taxon>
        <taxon>Marasmiineae</taxon>
        <taxon>Physalacriaceae</taxon>
        <taxon>Armillaria</taxon>
    </lineage>
</organism>
<dbReference type="PROSITE" id="PS50850">
    <property type="entry name" value="MFS"/>
    <property type="match status" value="1"/>
</dbReference>
<dbReference type="Gene3D" id="1.20.1250.20">
    <property type="entry name" value="MFS general substrate transporter like domains"/>
    <property type="match status" value="2"/>
</dbReference>
<dbReference type="PANTHER" id="PTHR43791:SF6">
    <property type="entry name" value="TRANSPORTER, PUTATIVE (AFU_ORTHOLOGUE AFUA_1G16690)-RELATED"/>
    <property type="match status" value="1"/>
</dbReference>
<dbReference type="EMBL" id="FUEG01000002">
    <property type="protein sequence ID" value="SJL00101.1"/>
    <property type="molecule type" value="Genomic_DNA"/>
</dbReference>
<feature type="transmembrane region" description="Helical" evidence="6">
    <location>
        <begin position="389"/>
        <end position="410"/>
    </location>
</feature>
<dbReference type="GO" id="GO:0016020">
    <property type="term" value="C:membrane"/>
    <property type="evidence" value="ECO:0007669"/>
    <property type="project" value="UniProtKB-SubCell"/>
</dbReference>
<dbReference type="InterPro" id="IPR032675">
    <property type="entry name" value="LRR_dom_sf"/>
</dbReference>
<keyword evidence="5 6" id="KW-0472">Membrane</keyword>
<dbReference type="FunFam" id="1.20.1250.20:FF:000013">
    <property type="entry name" value="MFS general substrate transporter"/>
    <property type="match status" value="1"/>
</dbReference>
<feature type="transmembrane region" description="Helical" evidence="6">
    <location>
        <begin position="422"/>
        <end position="439"/>
    </location>
</feature>
<feature type="transmembrane region" description="Helical" evidence="6">
    <location>
        <begin position="194"/>
        <end position="216"/>
    </location>
</feature>
<feature type="transmembrane region" description="Helical" evidence="6">
    <location>
        <begin position="357"/>
        <end position="377"/>
    </location>
</feature>
<feature type="transmembrane region" description="Helical" evidence="6">
    <location>
        <begin position="160"/>
        <end position="182"/>
    </location>
</feature>
<reference evidence="9" key="1">
    <citation type="journal article" date="2017" name="Nat. Ecol. Evol.">
        <title>Genome expansion and lineage-specific genetic innovations in the forest pathogenic fungi Armillaria.</title>
        <authorList>
            <person name="Sipos G."/>
            <person name="Prasanna A.N."/>
            <person name="Walter M.C."/>
            <person name="O'Connor E."/>
            <person name="Balint B."/>
            <person name="Krizsan K."/>
            <person name="Kiss B."/>
            <person name="Hess J."/>
            <person name="Varga T."/>
            <person name="Slot J."/>
            <person name="Riley R."/>
            <person name="Boka B."/>
            <person name="Rigling D."/>
            <person name="Barry K."/>
            <person name="Lee J."/>
            <person name="Mihaltcheva S."/>
            <person name="LaButti K."/>
            <person name="Lipzen A."/>
            <person name="Waldron R."/>
            <person name="Moloney N.M."/>
            <person name="Sperisen C."/>
            <person name="Kredics L."/>
            <person name="Vagvoelgyi C."/>
            <person name="Patrignani A."/>
            <person name="Fitzpatrick D."/>
            <person name="Nagy I."/>
            <person name="Doyle S."/>
            <person name="Anderson J.B."/>
            <person name="Grigoriev I.V."/>
            <person name="Gueldener U."/>
            <person name="Muensterkoetter M."/>
            <person name="Nagy L.G."/>
        </authorList>
    </citation>
    <scope>NUCLEOTIDE SEQUENCE [LARGE SCALE GENOMIC DNA]</scope>
    <source>
        <strain evidence="9">C18/9</strain>
    </source>
</reference>
<dbReference type="CDD" id="cd09917">
    <property type="entry name" value="F-box_SF"/>
    <property type="match status" value="1"/>
</dbReference>
<keyword evidence="4 6" id="KW-1133">Transmembrane helix</keyword>
<feature type="transmembrane region" description="Helical" evidence="6">
    <location>
        <begin position="266"/>
        <end position="287"/>
    </location>
</feature>
<dbReference type="GO" id="GO:0022857">
    <property type="term" value="F:transmembrane transporter activity"/>
    <property type="evidence" value="ECO:0007669"/>
    <property type="project" value="InterPro"/>
</dbReference>
<feature type="transmembrane region" description="Helical" evidence="6">
    <location>
        <begin position="299"/>
        <end position="321"/>
    </location>
</feature>
<feature type="transmembrane region" description="Helical" evidence="6">
    <location>
        <begin position="333"/>
        <end position="351"/>
    </location>
</feature>
<dbReference type="Pfam" id="PF00646">
    <property type="entry name" value="F-box"/>
    <property type="match status" value="1"/>
</dbReference>
<name>A0A284QUN2_ARMOS</name>
<protein>
    <recommendedName>
        <fullName evidence="7">Major facilitator superfamily (MFS) profile domain-containing protein</fullName>
    </recommendedName>
</protein>
<evidence type="ECO:0000256" key="2">
    <source>
        <dbReference type="ARBA" id="ARBA00022448"/>
    </source>
</evidence>
<feature type="transmembrane region" description="Helical" evidence="6">
    <location>
        <begin position="68"/>
        <end position="86"/>
    </location>
</feature>
<keyword evidence="9" id="KW-1185">Reference proteome</keyword>
<dbReference type="InterPro" id="IPR020846">
    <property type="entry name" value="MFS_dom"/>
</dbReference>
<evidence type="ECO:0000313" key="9">
    <source>
        <dbReference type="Proteomes" id="UP000219338"/>
    </source>
</evidence>
<evidence type="ECO:0000256" key="4">
    <source>
        <dbReference type="ARBA" id="ARBA00022989"/>
    </source>
</evidence>
<dbReference type="PANTHER" id="PTHR43791">
    <property type="entry name" value="PERMEASE-RELATED"/>
    <property type="match status" value="1"/>
</dbReference>
<proteinExistence type="predicted"/>
<dbReference type="OMA" id="ADETEHN"/>
<gene>
    <name evidence="8" type="ORF">ARMOST_03413</name>
</gene>
<dbReference type="FunFam" id="1.20.1250.20:FF:000057">
    <property type="entry name" value="MFS general substrate transporter"/>
    <property type="match status" value="1"/>
</dbReference>
<evidence type="ECO:0000256" key="3">
    <source>
        <dbReference type="ARBA" id="ARBA00022692"/>
    </source>
</evidence>
<evidence type="ECO:0000313" key="8">
    <source>
        <dbReference type="EMBL" id="SJL00101.1"/>
    </source>
</evidence>